<dbReference type="KEGG" id="srt:Srot_1179"/>
<dbReference type="OrthoDB" id="4747530at2"/>
<dbReference type="AlphaFoldDB" id="D6ZFC6"/>
<organism evidence="2 3">
    <name type="scientific">Segniliparus rotundus (strain ATCC BAA-972 / CDC 1076 / CIP 108378 / DSM 44985 / JCM 13578)</name>
    <dbReference type="NCBI Taxonomy" id="640132"/>
    <lineage>
        <taxon>Bacteria</taxon>
        <taxon>Bacillati</taxon>
        <taxon>Actinomycetota</taxon>
        <taxon>Actinomycetes</taxon>
        <taxon>Mycobacteriales</taxon>
        <taxon>Segniliparaceae</taxon>
        <taxon>Segniliparus</taxon>
    </lineage>
</organism>
<feature type="compositionally biased region" description="Basic and acidic residues" evidence="1">
    <location>
        <begin position="108"/>
        <end position="129"/>
    </location>
</feature>
<protein>
    <submittedName>
        <fullName evidence="2">Uncharacterized protein</fullName>
    </submittedName>
</protein>
<evidence type="ECO:0000313" key="3">
    <source>
        <dbReference type="Proteomes" id="UP000002247"/>
    </source>
</evidence>
<accession>D6ZFC6</accession>
<dbReference type="STRING" id="640132.Srot_1179"/>
<dbReference type="EMBL" id="CP001958">
    <property type="protein sequence ID" value="ADG97650.1"/>
    <property type="molecule type" value="Genomic_DNA"/>
</dbReference>
<evidence type="ECO:0000256" key="1">
    <source>
        <dbReference type="SAM" id="MobiDB-lite"/>
    </source>
</evidence>
<dbReference type="RefSeq" id="WP_013138106.1">
    <property type="nucleotide sequence ID" value="NC_014168.1"/>
</dbReference>
<sequence length="264" mass="29369">MEKVWLSSTYYLDAKVAGLSANAERLFTRALAFCGNAETKGVFDKKQAMCLGIVRVSSYISELIRAQIVDETSPGVYRFRNWERWQKTGDELLERREKDRERKRRQRERSQETSRDVTPLEKNREEKTSTSHVPKAPHLSDAGGREGPLPGRVPIKGWALVRETIPGEHPQQIRSALAVKAAELLRAGTPRADVADALRLWLAKPRAGAGLLPSLVSEVVKNRADPAQPARGSPSEKALGWLAIAADYEAKAHNAQDLTGRELD</sequence>
<evidence type="ECO:0000313" key="2">
    <source>
        <dbReference type="EMBL" id="ADG97650.1"/>
    </source>
</evidence>
<dbReference type="HOGENOM" id="CLU_1053335_0_0_11"/>
<gene>
    <name evidence="2" type="ordered locus">Srot_1179</name>
</gene>
<proteinExistence type="predicted"/>
<name>D6ZFC6_SEGRD</name>
<feature type="region of interest" description="Disordered" evidence="1">
    <location>
        <begin position="96"/>
        <end position="151"/>
    </location>
</feature>
<keyword evidence="3" id="KW-1185">Reference proteome</keyword>
<reference evidence="2 3" key="1">
    <citation type="journal article" date="2010" name="Stand. Genomic Sci.">
        <title>Complete genome sequence of Segniliparus rotundus type strain (CDC 1076).</title>
        <authorList>
            <person name="Sikorski J."/>
            <person name="Lapidus A."/>
            <person name="Copeland A."/>
            <person name="Misra M."/>
            <person name="Glavina Del Rio T."/>
            <person name="Nolan M."/>
            <person name="Lucas S."/>
            <person name="Chen F."/>
            <person name="Tice H."/>
            <person name="Cheng J.F."/>
            <person name="Jando M."/>
            <person name="Schneider S."/>
            <person name="Bruce D."/>
            <person name="Goodwin L."/>
            <person name="Pitluck S."/>
            <person name="Liolios K."/>
            <person name="Mikhailova N."/>
            <person name="Pati A."/>
            <person name="Ivanova N."/>
            <person name="Mavromatis K."/>
            <person name="Chen A."/>
            <person name="Palaniappan K."/>
            <person name="Chertkov O."/>
            <person name="Land M."/>
            <person name="Hauser L."/>
            <person name="Chang Y.J."/>
            <person name="Jeffries C.D."/>
            <person name="Brettin T."/>
            <person name="Detter J.C."/>
            <person name="Han C."/>
            <person name="Rohde M."/>
            <person name="Goker M."/>
            <person name="Bristow J."/>
            <person name="Eisen J.A."/>
            <person name="Markowitz V."/>
            <person name="Hugenholtz P."/>
            <person name="Kyrpides N.C."/>
            <person name="Klenk H.P."/>
        </authorList>
    </citation>
    <scope>NUCLEOTIDE SEQUENCE [LARGE SCALE GENOMIC DNA]</scope>
    <source>
        <strain evidence="3">ATCC BAA-972 / CDC 1076 / CIP 108378 / DSM 44985 / JCM 13578</strain>
    </source>
</reference>
<dbReference type="Proteomes" id="UP000002247">
    <property type="component" value="Chromosome"/>
</dbReference>